<proteinExistence type="predicted"/>
<organism evidence="1 2">
    <name type="scientific">Calocera cornea HHB12733</name>
    <dbReference type="NCBI Taxonomy" id="1353952"/>
    <lineage>
        <taxon>Eukaryota</taxon>
        <taxon>Fungi</taxon>
        <taxon>Dikarya</taxon>
        <taxon>Basidiomycota</taxon>
        <taxon>Agaricomycotina</taxon>
        <taxon>Dacrymycetes</taxon>
        <taxon>Dacrymycetales</taxon>
        <taxon>Dacrymycetaceae</taxon>
        <taxon>Calocera</taxon>
    </lineage>
</organism>
<dbReference type="AlphaFoldDB" id="A0A165CVD9"/>
<sequence length="193" mass="20819">MPVDFNLGARADEPVEEIQVLGRRFVPHGEIIPPYNHKITHGVVTLGFTHSFPKEAADQPEGVPRPPLPNFVCTGCGDVLYLAAPDNKRRVYALQCGHLFDGACIERLCTPPPGVFPQTENIPDLAVGPGIVGGGTTGDKGKRKLVEEEVPTWAFVCPECERPHQSEWDASAGVAGRGAWVSRGPEGAIMLYL</sequence>
<dbReference type="OrthoDB" id="2507647at2759"/>
<reference evidence="1 2" key="1">
    <citation type="journal article" date="2016" name="Mol. Biol. Evol.">
        <title>Comparative Genomics of Early-Diverging Mushroom-Forming Fungi Provides Insights into the Origins of Lignocellulose Decay Capabilities.</title>
        <authorList>
            <person name="Nagy L.G."/>
            <person name="Riley R."/>
            <person name="Tritt A."/>
            <person name="Adam C."/>
            <person name="Daum C."/>
            <person name="Floudas D."/>
            <person name="Sun H."/>
            <person name="Yadav J.S."/>
            <person name="Pangilinan J."/>
            <person name="Larsson K.H."/>
            <person name="Matsuura K."/>
            <person name="Barry K."/>
            <person name="Labutti K."/>
            <person name="Kuo R."/>
            <person name="Ohm R.A."/>
            <person name="Bhattacharya S.S."/>
            <person name="Shirouzu T."/>
            <person name="Yoshinaga Y."/>
            <person name="Martin F.M."/>
            <person name="Grigoriev I.V."/>
            <person name="Hibbett D.S."/>
        </authorList>
    </citation>
    <scope>NUCLEOTIDE SEQUENCE [LARGE SCALE GENOMIC DNA]</scope>
    <source>
        <strain evidence="1 2">HHB12733</strain>
    </source>
</reference>
<gene>
    <name evidence="1" type="ORF">CALCODRAFT_487896</name>
</gene>
<dbReference type="Proteomes" id="UP000076842">
    <property type="component" value="Unassembled WGS sequence"/>
</dbReference>
<dbReference type="EMBL" id="KV424106">
    <property type="protein sequence ID" value="KZT51463.1"/>
    <property type="molecule type" value="Genomic_DNA"/>
</dbReference>
<protein>
    <submittedName>
        <fullName evidence="1">Uncharacterized protein</fullName>
    </submittedName>
</protein>
<name>A0A165CVD9_9BASI</name>
<evidence type="ECO:0000313" key="2">
    <source>
        <dbReference type="Proteomes" id="UP000076842"/>
    </source>
</evidence>
<keyword evidence="2" id="KW-1185">Reference proteome</keyword>
<accession>A0A165CVD9</accession>
<dbReference type="InParanoid" id="A0A165CVD9"/>
<evidence type="ECO:0000313" key="1">
    <source>
        <dbReference type="EMBL" id="KZT51463.1"/>
    </source>
</evidence>